<dbReference type="AlphaFoldDB" id="A0AAD4DPI1"/>
<comment type="caution">
    <text evidence="1">The sequence shown here is derived from an EMBL/GenBank/DDBJ whole genome shotgun (WGS) entry which is preliminary data.</text>
</comment>
<dbReference type="RefSeq" id="XP_041217107.1">
    <property type="nucleotide sequence ID" value="XM_041363832.1"/>
</dbReference>
<sequence>IRTQSTQRRCPPEICFRYGAGRKVCDRHAFFGVYIRVVYYSSAFLSSLFPVDHRDA</sequence>
<feature type="non-terminal residue" evidence="1">
    <location>
        <position position="1"/>
    </location>
</feature>
<evidence type="ECO:0000313" key="2">
    <source>
        <dbReference type="Proteomes" id="UP001195769"/>
    </source>
</evidence>
<evidence type="ECO:0000313" key="1">
    <source>
        <dbReference type="EMBL" id="KAG1888031.1"/>
    </source>
</evidence>
<organism evidence="1 2">
    <name type="scientific">Suillus fuscotomentosus</name>
    <dbReference type="NCBI Taxonomy" id="1912939"/>
    <lineage>
        <taxon>Eukaryota</taxon>
        <taxon>Fungi</taxon>
        <taxon>Dikarya</taxon>
        <taxon>Basidiomycota</taxon>
        <taxon>Agaricomycotina</taxon>
        <taxon>Agaricomycetes</taxon>
        <taxon>Agaricomycetidae</taxon>
        <taxon>Boletales</taxon>
        <taxon>Suillineae</taxon>
        <taxon>Suillaceae</taxon>
        <taxon>Suillus</taxon>
    </lineage>
</organism>
<accession>A0AAD4DPI1</accession>
<keyword evidence="2" id="KW-1185">Reference proteome</keyword>
<reference evidence="1" key="1">
    <citation type="journal article" date="2020" name="New Phytol.">
        <title>Comparative genomics reveals dynamic genome evolution in host specialist ectomycorrhizal fungi.</title>
        <authorList>
            <person name="Lofgren L.A."/>
            <person name="Nguyen N.H."/>
            <person name="Vilgalys R."/>
            <person name="Ruytinx J."/>
            <person name="Liao H.L."/>
            <person name="Branco S."/>
            <person name="Kuo A."/>
            <person name="LaButti K."/>
            <person name="Lipzen A."/>
            <person name="Andreopoulos W."/>
            <person name="Pangilinan J."/>
            <person name="Riley R."/>
            <person name="Hundley H."/>
            <person name="Na H."/>
            <person name="Barry K."/>
            <person name="Grigoriev I.V."/>
            <person name="Stajich J.E."/>
            <person name="Kennedy P.G."/>
        </authorList>
    </citation>
    <scope>NUCLEOTIDE SEQUENCE</scope>
    <source>
        <strain evidence="1">FC203</strain>
    </source>
</reference>
<dbReference type="Proteomes" id="UP001195769">
    <property type="component" value="Unassembled WGS sequence"/>
</dbReference>
<dbReference type="EMBL" id="JABBWK010000183">
    <property type="protein sequence ID" value="KAG1888031.1"/>
    <property type="molecule type" value="Genomic_DNA"/>
</dbReference>
<name>A0AAD4DPI1_9AGAM</name>
<protein>
    <submittedName>
        <fullName evidence="1">Uncharacterized protein</fullName>
    </submittedName>
</protein>
<dbReference type="GeneID" id="64658130"/>
<proteinExistence type="predicted"/>
<gene>
    <name evidence="1" type="ORF">F5891DRAFT_1118826</name>
</gene>